<keyword evidence="1" id="KW-0732">Signal</keyword>
<dbReference type="GeneID" id="19113567"/>
<dbReference type="RefSeq" id="XP_007674024.1">
    <property type="nucleotide sequence ID" value="XM_007675834.1"/>
</dbReference>
<evidence type="ECO:0008006" key="4">
    <source>
        <dbReference type="Google" id="ProtNLM"/>
    </source>
</evidence>
<evidence type="ECO:0000313" key="2">
    <source>
        <dbReference type="EMBL" id="EMC98937.1"/>
    </source>
</evidence>
<reference evidence="2 3" key="1">
    <citation type="journal article" date="2012" name="PLoS Pathog.">
        <title>Diverse lifestyles and strategies of plant pathogenesis encoded in the genomes of eighteen Dothideomycetes fungi.</title>
        <authorList>
            <person name="Ohm R.A."/>
            <person name="Feau N."/>
            <person name="Henrissat B."/>
            <person name="Schoch C.L."/>
            <person name="Horwitz B.A."/>
            <person name="Barry K.W."/>
            <person name="Condon B.J."/>
            <person name="Copeland A.C."/>
            <person name="Dhillon B."/>
            <person name="Glaser F."/>
            <person name="Hesse C.N."/>
            <person name="Kosti I."/>
            <person name="LaButti K."/>
            <person name="Lindquist E.A."/>
            <person name="Lucas S."/>
            <person name="Salamov A.A."/>
            <person name="Bradshaw R.E."/>
            <person name="Ciuffetti L."/>
            <person name="Hamelin R.C."/>
            <person name="Kema G.H.J."/>
            <person name="Lawrence C."/>
            <person name="Scott J.A."/>
            <person name="Spatafora J.W."/>
            <person name="Turgeon B.G."/>
            <person name="de Wit P.J.G.M."/>
            <person name="Zhong S."/>
            <person name="Goodwin S.B."/>
            <person name="Grigoriev I.V."/>
        </authorList>
    </citation>
    <scope>NUCLEOTIDE SEQUENCE [LARGE SCALE GENOMIC DNA]</scope>
    <source>
        <strain evidence="2 3">UAMH 10762</strain>
    </source>
</reference>
<gene>
    <name evidence="2" type="ORF">BAUCODRAFT_385660</name>
</gene>
<evidence type="ECO:0000256" key="1">
    <source>
        <dbReference type="SAM" id="SignalP"/>
    </source>
</evidence>
<sequence length="127" mass="14514">MLTHNLWRRCFLTHLITTCPIADVSEALEPVTHLVWLRTKLMMPARPTCSPSCSERYELAALHTTAASATASGAERQLQPSQRWQDDLCRAPLDLAVLERFLRVPVVSVRSRLPKQRQQPLDIFPKR</sequence>
<accession>M2LW98</accession>
<feature type="signal peptide" evidence="1">
    <location>
        <begin position="1"/>
        <end position="27"/>
    </location>
</feature>
<dbReference type="EMBL" id="KB445552">
    <property type="protein sequence ID" value="EMC98937.1"/>
    <property type="molecule type" value="Genomic_DNA"/>
</dbReference>
<feature type="chain" id="PRO_5004021516" description="Secreted protein" evidence="1">
    <location>
        <begin position="28"/>
        <end position="127"/>
    </location>
</feature>
<name>M2LW98_BAUPA</name>
<dbReference type="KEGG" id="bcom:BAUCODRAFT_385660"/>
<evidence type="ECO:0000313" key="3">
    <source>
        <dbReference type="Proteomes" id="UP000011761"/>
    </source>
</evidence>
<dbReference type="HOGENOM" id="CLU_1970139_0_0_1"/>
<keyword evidence="3" id="KW-1185">Reference proteome</keyword>
<proteinExistence type="predicted"/>
<dbReference type="Proteomes" id="UP000011761">
    <property type="component" value="Unassembled WGS sequence"/>
</dbReference>
<dbReference type="AlphaFoldDB" id="M2LW98"/>
<organism evidence="2 3">
    <name type="scientific">Baudoinia panamericana (strain UAMH 10762)</name>
    <name type="common">Angels' share fungus</name>
    <name type="synonym">Baudoinia compniacensis (strain UAMH 10762)</name>
    <dbReference type="NCBI Taxonomy" id="717646"/>
    <lineage>
        <taxon>Eukaryota</taxon>
        <taxon>Fungi</taxon>
        <taxon>Dikarya</taxon>
        <taxon>Ascomycota</taxon>
        <taxon>Pezizomycotina</taxon>
        <taxon>Dothideomycetes</taxon>
        <taxon>Dothideomycetidae</taxon>
        <taxon>Mycosphaerellales</taxon>
        <taxon>Teratosphaeriaceae</taxon>
        <taxon>Baudoinia</taxon>
    </lineage>
</organism>
<protein>
    <recommendedName>
        <fullName evidence="4">Secreted protein</fullName>
    </recommendedName>
</protein>